<protein>
    <recommendedName>
        <fullName evidence="1">3'-phosphate/5'-hydroxy nucleic acid ligase</fullName>
        <ecNumber evidence="1">6.5.1.8</ecNumber>
    </recommendedName>
</protein>
<evidence type="ECO:0000256" key="4">
    <source>
        <dbReference type="ARBA" id="ARBA00022741"/>
    </source>
</evidence>
<evidence type="ECO:0000256" key="7">
    <source>
        <dbReference type="ARBA" id="ARBA00047746"/>
    </source>
</evidence>
<dbReference type="GO" id="GO:0072669">
    <property type="term" value="C:tRNA-splicing ligase complex"/>
    <property type="evidence" value="ECO:0007669"/>
    <property type="project" value="TreeGrafter"/>
</dbReference>
<dbReference type="PANTHER" id="PTHR11118">
    <property type="entry name" value="RNA-SPLICING LIGASE RTCB HOMOLOG"/>
    <property type="match status" value="1"/>
</dbReference>
<dbReference type="GO" id="GO:0170057">
    <property type="term" value="F:RNA ligase (GTP) activity"/>
    <property type="evidence" value="ECO:0007669"/>
    <property type="project" value="UniProtKB-EC"/>
</dbReference>
<keyword evidence="4 8" id="KW-0547">Nucleotide-binding</keyword>
<dbReference type="GO" id="GO:0003972">
    <property type="term" value="F:RNA ligase (ATP) activity"/>
    <property type="evidence" value="ECO:0007669"/>
    <property type="project" value="TreeGrafter"/>
</dbReference>
<dbReference type="InterPro" id="IPR001233">
    <property type="entry name" value="RtcB"/>
</dbReference>
<proteinExistence type="predicted"/>
<dbReference type="AlphaFoldDB" id="K1Q8J3"/>
<dbReference type="Gene3D" id="3.90.1860.10">
    <property type="entry name" value="tRNA-splicing ligase RtcB"/>
    <property type="match status" value="1"/>
</dbReference>
<accession>K1Q8J3</accession>
<keyword evidence="3 9" id="KW-0479">Metal-binding</keyword>
<reference evidence="10" key="1">
    <citation type="journal article" date="2012" name="Nature">
        <title>The oyster genome reveals stress adaptation and complexity of shell formation.</title>
        <authorList>
            <person name="Zhang G."/>
            <person name="Fang X."/>
            <person name="Guo X."/>
            <person name="Li L."/>
            <person name="Luo R."/>
            <person name="Xu F."/>
            <person name="Yang P."/>
            <person name="Zhang L."/>
            <person name="Wang X."/>
            <person name="Qi H."/>
            <person name="Xiong Z."/>
            <person name="Que H."/>
            <person name="Xie Y."/>
            <person name="Holland P.W."/>
            <person name="Paps J."/>
            <person name="Zhu Y."/>
            <person name="Wu F."/>
            <person name="Chen Y."/>
            <person name="Wang J."/>
            <person name="Peng C."/>
            <person name="Meng J."/>
            <person name="Yang L."/>
            <person name="Liu J."/>
            <person name="Wen B."/>
            <person name="Zhang N."/>
            <person name="Huang Z."/>
            <person name="Zhu Q."/>
            <person name="Feng Y."/>
            <person name="Mount A."/>
            <person name="Hedgecock D."/>
            <person name="Xu Z."/>
            <person name="Liu Y."/>
            <person name="Domazet-Loso T."/>
            <person name="Du Y."/>
            <person name="Sun X."/>
            <person name="Zhang S."/>
            <person name="Liu B."/>
            <person name="Cheng P."/>
            <person name="Jiang X."/>
            <person name="Li J."/>
            <person name="Fan D."/>
            <person name="Wang W."/>
            <person name="Fu W."/>
            <person name="Wang T."/>
            <person name="Wang B."/>
            <person name="Zhang J."/>
            <person name="Peng Z."/>
            <person name="Li Y."/>
            <person name="Li N."/>
            <person name="Wang J."/>
            <person name="Chen M."/>
            <person name="He Y."/>
            <person name="Tan F."/>
            <person name="Song X."/>
            <person name="Zheng Q."/>
            <person name="Huang R."/>
            <person name="Yang H."/>
            <person name="Du X."/>
            <person name="Chen L."/>
            <person name="Yang M."/>
            <person name="Gaffney P.M."/>
            <person name="Wang S."/>
            <person name="Luo L."/>
            <person name="She Z."/>
            <person name="Ming Y."/>
            <person name="Huang W."/>
            <person name="Zhang S."/>
            <person name="Huang B."/>
            <person name="Zhang Y."/>
            <person name="Qu T."/>
            <person name="Ni P."/>
            <person name="Miao G."/>
            <person name="Wang J."/>
            <person name="Wang Q."/>
            <person name="Steinberg C.E."/>
            <person name="Wang H."/>
            <person name="Li N."/>
            <person name="Qian L."/>
            <person name="Zhang G."/>
            <person name="Li Y."/>
            <person name="Yang H."/>
            <person name="Liu X."/>
            <person name="Wang J."/>
            <person name="Yin Y."/>
            <person name="Wang J."/>
        </authorList>
    </citation>
    <scope>NUCLEOTIDE SEQUENCE [LARGE SCALE GENOMIC DNA]</scope>
    <source>
        <strain evidence="10">05x7-T-G4-1.051#20</strain>
    </source>
</reference>
<evidence type="ECO:0000256" key="6">
    <source>
        <dbReference type="ARBA" id="ARBA00023211"/>
    </source>
</evidence>
<dbReference type="EMBL" id="JH822365">
    <property type="protein sequence ID" value="EKC17641.1"/>
    <property type="molecule type" value="Genomic_DNA"/>
</dbReference>
<evidence type="ECO:0000313" key="10">
    <source>
        <dbReference type="EMBL" id="EKC17641.1"/>
    </source>
</evidence>
<evidence type="ECO:0000256" key="5">
    <source>
        <dbReference type="ARBA" id="ARBA00023134"/>
    </source>
</evidence>
<feature type="binding site" evidence="9">
    <location>
        <position position="73"/>
    </location>
    <ligand>
        <name>Mn(2+)</name>
        <dbReference type="ChEBI" id="CHEBI:29035"/>
        <label>2</label>
    </ligand>
</feature>
<evidence type="ECO:0000256" key="9">
    <source>
        <dbReference type="PIRSR" id="PIRSR601233-3"/>
    </source>
</evidence>
<dbReference type="SUPFAM" id="SSF103365">
    <property type="entry name" value="Hypothetical protein PH1602"/>
    <property type="match status" value="1"/>
</dbReference>
<dbReference type="HOGENOM" id="CLU_1751443_0_0_1"/>
<keyword evidence="5 8" id="KW-0342">GTP-binding</keyword>
<comment type="cofactor">
    <cofactor evidence="9">
        <name>Mn(2+)</name>
        <dbReference type="ChEBI" id="CHEBI:29035"/>
    </cofactor>
    <text evidence="9">Binds 2 manganese ions per subunit.</text>
</comment>
<dbReference type="Pfam" id="PF01139">
    <property type="entry name" value="RtcB"/>
    <property type="match status" value="1"/>
</dbReference>
<name>K1Q8J3_MAGGI</name>
<evidence type="ECO:0000256" key="1">
    <source>
        <dbReference type="ARBA" id="ARBA00012726"/>
    </source>
</evidence>
<dbReference type="GO" id="GO:0006396">
    <property type="term" value="P:RNA processing"/>
    <property type="evidence" value="ECO:0007669"/>
    <property type="project" value="InterPro"/>
</dbReference>
<dbReference type="EC" id="6.5.1.8" evidence="1"/>
<keyword evidence="6 9" id="KW-0464">Manganese</keyword>
<gene>
    <name evidence="10" type="ORF">CGI_10000416</name>
</gene>
<evidence type="ECO:0000256" key="8">
    <source>
        <dbReference type="PIRSR" id="PIRSR601233-2"/>
    </source>
</evidence>
<dbReference type="GO" id="GO:0046872">
    <property type="term" value="F:metal ion binding"/>
    <property type="evidence" value="ECO:0007669"/>
    <property type="project" value="UniProtKB-KW"/>
</dbReference>
<feature type="binding site" evidence="9">
    <location>
        <position position="41"/>
    </location>
    <ligand>
        <name>Mn(2+)</name>
        <dbReference type="ChEBI" id="CHEBI:29035"/>
        <label>1</label>
    </ligand>
</feature>
<dbReference type="GO" id="GO:0005634">
    <property type="term" value="C:nucleus"/>
    <property type="evidence" value="ECO:0007669"/>
    <property type="project" value="TreeGrafter"/>
</dbReference>
<dbReference type="PANTHER" id="PTHR11118:SF1">
    <property type="entry name" value="RNA-SPLICING LIGASE RTCB HOMOLOG"/>
    <property type="match status" value="1"/>
</dbReference>
<dbReference type="GO" id="GO:0005525">
    <property type="term" value="F:GTP binding"/>
    <property type="evidence" value="ECO:0007669"/>
    <property type="project" value="UniProtKB-KW"/>
</dbReference>
<organism evidence="10">
    <name type="scientific">Magallana gigas</name>
    <name type="common">Pacific oyster</name>
    <name type="synonym">Crassostrea gigas</name>
    <dbReference type="NCBI Taxonomy" id="29159"/>
    <lineage>
        <taxon>Eukaryota</taxon>
        <taxon>Metazoa</taxon>
        <taxon>Spiralia</taxon>
        <taxon>Lophotrochozoa</taxon>
        <taxon>Mollusca</taxon>
        <taxon>Bivalvia</taxon>
        <taxon>Autobranchia</taxon>
        <taxon>Pteriomorphia</taxon>
        <taxon>Ostreida</taxon>
        <taxon>Ostreoidea</taxon>
        <taxon>Ostreidae</taxon>
        <taxon>Magallana</taxon>
    </lineage>
</organism>
<keyword evidence="2" id="KW-0436">Ligase</keyword>
<sequence>MLQADPGKVSSRDNKRGPPQVSGKNQTFTCVNVGNSGNGNHTAEIQVVDKIYNKFAAKKMGIEYTGQVCVMIHCGSRRLGHQVATDALVAMEKAMKRDNINVNDRQLACAKIYSPEGQTSKECEEVIHGYMAGISRKAIKLRPIAVING</sequence>
<feature type="binding site" evidence="8">
    <location>
        <begin position="40"/>
        <end position="44"/>
    </location>
    <ligand>
        <name>GMP</name>
        <dbReference type="ChEBI" id="CHEBI:58115"/>
    </ligand>
</feature>
<comment type="catalytic activity">
    <reaction evidence="7">
        <text>a 3'-end 3'-phospho-ribonucleotide-RNA + a 5'-end dephospho-ribonucleoside-RNA + GTP = a ribonucleotidyl-ribonucleotide-RNA + GMP + diphosphate</text>
        <dbReference type="Rhea" id="RHEA:68076"/>
        <dbReference type="Rhea" id="RHEA-COMP:10463"/>
        <dbReference type="Rhea" id="RHEA-COMP:13936"/>
        <dbReference type="Rhea" id="RHEA-COMP:17355"/>
        <dbReference type="ChEBI" id="CHEBI:33019"/>
        <dbReference type="ChEBI" id="CHEBI:37565"/>
        <dbReference type="ChEBI" id="CHEBI:58115"/>
        <dbReference type="ChEBI" id="CHEBI:83062"/>
        <dbReference type="ChEBI" id="CHEBI:138284"/>
        <dbReference type="ChEBI" id="CHEBI:173118"/>
        <dbReference type="EC" id="6.5.1.8"/>
    </reaction>
</comment>
<evidence type="ECO:0000256" key="2">
    <source>
        <dbReference type="ARBA" id="ARBA00022598"/>
    </source>
</evidence>
<evidence type="ECO:0000256" key="3">
    <source>
        <dbReference type="ARBA" id="ARBA00022723"/>
    </source>
</evidence>
<dbReference type="InParanoid" id="K1Q8J3"/>
<dbReference type="InterPro" id="IPR036025">
    <property type="entry name" value="RtcB-like_sf"/>
</dbReference>